<dbReference type="EMBL" id="JBDJNQ010000001">
    <property type="protein sequence ID" value="MEN5376467.1"/>
    <property type="molecule type" value="Genomic_DNA"/>
</dbReference>
<reference evidence="2 3" key="1">
    <citation type="submission" date="2024-04" db="EMBL/GenBank/DDBJ databases">
        <title>WGS of bacteria from Torrens River.</title>
        <authorList>
            <person name="Wyrsch E.R."/>
            <person name="Drigo B."/>
        </authorList>
    </citation>
    <scope>NUCLEOTIDE SEQUENCE [LARGE SCALE GENOMIC DNA]</scope>
    <source>
        <strain evidence="2 3">TWI391</strain>
    </source>
</reference>
<organism evidence="2 3">
    <name type="scientific">Sphingobacterium kitahiroshimense</name>
    <dbReference type="NCBI Taxonomy" id="470446"/>
    <lineage>
        <taxon>Bacteria</taxon>
        <taxon>Pseudomonadati</taxon>
        <taxon>Bacteroidota</taxon>
        <taxon>Sphingobacteriia</taxon>
        <taxon>Sphingobacteriales</taxon>
        <taxon>Sphingobacteriaceae</taxon>
        <taxon>Sphingobacterium</taxon>
    </lineage>
</organism>
<evidence type="ECO:0008006" key="4">
    <source>
        <dbReference type="Google" id="ProtNLM"/>
    </source>
</evidence>
<dbReference type="PROSITE" id="PS51257">
    <property type="entry name" value="PROKAR_LIPOPROTEIN"/>
    <property type="match status" value="1"/>
</dbReference>
<dbReference type="Proteomes" id="UP001409291">
    <property type="component" value="Unassembled WGS sequence"/>
</dbReference>
<feature type="chain" id="PRO_5045806603" description="Lipoprotein" evidence="1">
    <location>
        <begin position="23"/>
        <end position="165"/>
    </location>
</feature>
<name>A0ABV0BPM8_9SPHI</name>
<keyword evidence="1" id="KW-0732">Signal</keyword>
<accession>A0ABV0BPM8</accession>
<comment type="caution">
    <text evidence="2">The sequence shown here is derived from an EMBL/GenBank/DDBJ whole genome shotgun (WGS) entry which is preliminary data.</text>
</comment>
<evidence type="ECO:0000256" key="1">
    <source>
        <dbReference type="SAM" id="SignalP"/>
    </source>
</evidence>
<evidence type="ECO:0000313" key="3">
    <source>
        <dbReference type="Proteomes" id="UP001409291"/>
    </source>
</evidence>
<protein>
    <recommendedName>
        <fullName evidence="4">Lipoprotein</fullName>
    </recommendedName>
</protein>
<dbReference type="RefSeq" id="WP_346580700.1">
    <property type="nucleotide sequence ID" value="NZ_JBDJLH010000001.1"/>
</dbReference>
<sequence>MAIKIPALLFASLGLISLSSCNGSSIDTIKAMESNYDNEDKSITLIGEFDAPLFTFSSGKSTFIPMNFVVKSSAFSSEKFTATSVILPIGTNKNNVLFEIPMDQKKYSLKDFYVVDNTGEKINLEKHTTYKMTGTVHYTELEKPESERDNTNFNYKITNVIIEKD</sequence>
<keyword evidence="3" id="KW-1185">Reference proteome</keyword>
<evidence type="ECO:0000313" key="2">
    <source>
        <dbReference type="EMBL" id="MEN5376467.1"/>
    </source>
</evidence>
<feature type="signal peptide" evidence="1">
    <location>
        <begin position="1"/>
        <end position="22"/>
    </location>
</feature>
<gene>
    <name evidence="2" type="ORF">ABE541_04250</name>
</gene>
<proteinExistence type="predicted"/>